<dbReference type="AlphaFoldDB" id="A0A820K408"/>
<dbReference type="EMBL" id="CAJOAY010020153">
    <property type="protein sequence ID" value="CAF4336685.1"/>
    <property type="molecule type" value="Genomic_DNA"/>
</dbReference>
<sequence length="94" mass="11089">FLFKIPTRSSINALKFVERWYQKMNVPVIKISQLRDKLDYDLKTGDIQWNKHSINVLQKAIDEAIEKRGLPSATVDESLIPWQTVQNSRLVHYY</sequence>
<gene>
    <name evidence="1" type="ORF">OKA104_LOCUS48060</name>
</gene>
<feature type="non-terminal residue" evidence="1">
    <location>
        <position position="1"/>
    </location>
</feature>
<comment type="caution">
    <text evidence="1">The sequence shown here is derived from an EMBL/GenBank/DDBJ whole genome shotgun (WGS) entry which is preliminary data.</text>
</comment>
<organism evidence="1 2">
    <name type="scientific">Adineta steineri</name>
    <dbReference type="NCBI Taxonomy" id="433720"/>
    <lineage>
        <taxon>Eukaryota</taxon>
        <taxon>Metazoa</taxon>
        <taxon>Spiralia</taxon>
        <taxon>Gnathifera</taxon>
        <taxon>Rotifera</taxon>
        <taxon>Eurotatoria</taxon>
        <taxon>Bdelloidea</taxon>
        <taxon>Adinetida</taxon>
        <taxon>Adinetidae</taxon>
        <taxon>Adineta</taxon>
    </lineage>
</organism>
<protein>
    <submittedName>
        <fullName evidence="1">Uncharacterized protein</fullName>
    </submittedName>
</protein>
<accession>A0A820K408</accession>
<reference evidence="1" key="1">
    <citation type="submission" date="2021-02" db="EMBL/GenBank/DDBJ databases">
        <authorList>
            <person name="Nowell W R."/>
        </authorList>
    </citation>
    <scope>NUCLEOTIDE SEQUENCE</scope>
</reference>
<evidence type="ECO:0000313" key="2">
    <source>
        <dbReference type="Proteomes" id="UP000663881"/>
    </source>
</evidence>
<name>A0A820K408_9BILA</name>
<evidence type="ECO:0000313" key="1">
    <source>
        <dbReference type="EMBL" id="CAF4336685.1"/>
    </source>
</evidence>
<dbReference type="Proteomes" id="UP000663881">
    <property type="component" value="Unassembled WGS sequence"/>
</dbReference>
<proteinExistence type="predicted"/>